<proteinExistence type="predicted"/>
<dbReference type="SUPFAM" id="SSF55729">
    <property type="entry name" value="Acyl-CoA N-acyltransferases (Nat)"/>
    <property type="match status" value="1"/>
</dbReference>
<dbReference type="PROSITE" id="PS51186">
    <property type="entry name" value="GNAT"/>
    <property type="match status" value="1"/>
</dbReference>
<feature type="domain" description="N-acetyltransferase" evidence="3">
    <location>
        <begin position="149"/>
        <end position="300"/>
    </location>
</feature>
<evidence type="ECO:0000256" key="1">
    <source>
        <dbReference type="ARBA" id="ARBA00022679"/>
    </source>
</evidence>
<evidence type="ECO:0000259" key="2">
    <source>
        <dbReference type="PROSITE" id="PS50995"/>
    </source>
</evidence>
<dbReference type="Gene3D" id="1.10.10.10">
    <property type="entry name" value="Winged helix-like DNA-binding domain superfamily/Winged helix DNA-binding domain"/>
    <property type="match status" value="1"/>
</dbReference>
<protein>
    <submittedName>
        <fullName evidence="4">MarR family transcriptional regulator</fullName>
    </submittedName>
</protein>
<reference evidence="4" key="1">
    <citation type="submission" date="2021-01" db="EMBL/GenBank/DDBJ databases">
        <title>Whole genome shotgun sequence of Rhizocola hellebori NBRC 109834.</title>
        <authorList>
            <person name="Komaki H."/>
            <person name="Tamura T."/>
        </authorList>
    </citation>
    <scope>NUCLEOTIDE SEQUENCE</scope>
    <source>
        <strain evidence="4">NBRC 109834</strain>
    </source>
</reference>
<dbReference type="SUPFAM" id="SSF46785">
    <property type="entry name" value="Winged helix' DNA-binding domain"/>
    <property type="match status" value="1"/>
</dbReference>
<organism evidence="4 5">
    <name type="scientific">Rhizocola hellebori</name>
    <dbReference type="NCBI Taxonomy" id="1392758"/>
    <lineage>
        <taxon>Bacteria</taxon>
        <taxon>Bacillati</taxon>
        <taxon>Actinomycetota</taxon>
        <taxon>Actinomycetes</taxon>
        <taxon>Micromonosporales</taxon>
        <taxon>Micromonosporaceae</taxon>
        <taxon>Rhizocola</taxon>
    </lineage>
</organism>
<dbReference type="RefSeq" id="WP_203912556.1">
    <property type="nucleotide sequence ID" value="NZ_BONY01000055.1"/>
</dbReference>
<name>A0A8J3QFP4_9ACTN</name>
<dbReference type="GO" id="GO:0008080">
    <property type="term" value="F:N-acetyltransferase activity"/>
    <property type="evidence" value="ECO:0007669"/>
    <property type="project" value="InterPro"/>
</dbReference>
<dbReference type="InterPro" id="IPR000182">
    <property type="entry name" value="GNAT_dom"/>
</dbReference>
<dbReference type="PANTHER" id="PTHR13947:SF37">
    <property type="entry name" value="LD18367P"/>
    <property type="match status" value="1"/>
</dbReference>
<dbReference type="InterPro" id="IPR000835">
    <property type="entry name" value="HTH_MarR-typ"/>
</dbReference>
<comment type="caution">
    <text evidence="4">The sequence shown here is derived from an EMBL/GenBank/DDBJ whole genome shotgun (WGS) entry which is preliminary data.</text>
</comment>
<dbReference type="InterPro" id="IPR036390">
    <property type="entry name" value="WH_DNA-bd_sf"/>
</dbReference>
<feature type="domain" description="HTH marR-type" evidence="2">
    <location>
        <begin position="1"/>
        <end position="141"/>
    </location>
</feature>
<dbReference type="PANTHER" id="PTHR13947">
    <property type="entry name" value="GNAT FAMILY N-ACETYLTRANSFERASE"/>
    <property type="match status" value="1"/>
</dbReference>
<dbReference type="SMART" id="SM00347">
    <property type="entry name" value="HTH_MARR"/>
    <property type="match status" value="1"/>
</dbReference>
<evidence type="ECO:0000313" key="5">
    <source>
        <dbReference type="Proteomes" id="UP000612899"/>
    </source>
</evidence>
<dbReference type="PROSITE" id="PS50995">
    <property type="entry name" value="HTH_MARR_2"/>
    <property type="match status" value="1"/>
</dbReference>
<dbReference type="InterPro" id="IPR036388">
    <property type="entry name" value="WH-like_DNA-bd_sf"/>
</dbReference>
<evidence type="ECO:0000259" key="3">
    <source>
        <dbReference type="PROSITE" id="PS51186"/>
    </source>
</evidence>
<keyword evidence="5" id="KW-1185">Reference proteome</keyword>
<dbReference type="Pfam" id="PF00583">
    <property type="entry name" value="Acetyltransf_1"/>
    <property type="match status" value="1"/>
</dbReference>
<accession>A0A8J3QFP4</accession>
<dbReference type="Proteomes" id="UP000612899">
    <property type="component" value="Unassembled WGS sequence"/>
</dbReference>
<dbReference type="InterPro" id="IPR016181">
    <property type="entry name" value="Acyl_CoA_acyltransferase"/>
</dbReference>
<gene>
    <name evidence="4" type="primary">yjgM</name>
    <name evidence="4" type="ORF">Rhe02_68770</name>
</gene>
<dbReference type="CDD" id="cd04301">
    <property type="entry name" value="NAT_SF"/>
    <property type="match status" value="1"/>
</dbReference>
<dbReference type="EMBL" id="BONY01000055">
    <property type="protein sequence ID" value="GIH08810.1"/>
    <property type="molecule type" value="Genomic_DNA"/>
</dbReference>
<evidence type="ECO:0000313" key="4">
    <source>
        <dbReference type="EMBL" id="GIH08810.1"/>
    </source>
</evidence>
<dbReference type="GO" id="GO:0003700">
    <property type="term" value="F:DNA-binding transcription factor activity"/>
    <property type="evidence" value="ECO:0007669"/>
    <property type="project" value="InterPro"/>
</dbReference>
<dbReference type="Gene3D" id="3.40.630.30">
    <property type="match status" value="1"/>
</dbReference>
<dbReference type="AlphaFoldDB" id="A0A8J3QFP4"/>
<sequence>MSSAQRVAAVRQFNRFYTRTIGVLGDRLQTTPYSLTEARVIYELSQGEQMETVELRNRLGLDPGYLSRIFTRFEADGVVRLGRSQADSRRQTVQLTESGRRVFATLDQHAGLEMAALLDRLGDSDQMRLLTAMSTIERLLYTPAPGAQVTLRPPVAGDMGWVAHRQGVVYAEEYGYDHYFEALVGRIVADYVENHVPGLEDAWIAEVDGVPAGSIFCVRKDETTAQLRLLFVEPWARGLGVGGKLVRQCLRFAIDAGYRDMVLWTNKDLDAARRIYERAGFQLISEEQEERFGGMQTFQNWQVRLSEATV</sequence>
<keyword evidence="1" id="KW-0808">Transferase</keyword>
<dbReference type="InterPro" id="IPR050769">
    <property type="entry name" value="NAT_camello-type"/>
</dbReference>